<dbReference type="SMART" id="SM00345">
    <property type="entry name" value="HTH_GNTR"/>
    <property type="match status" value="1"/>
</dbReference>
<keyword evidence="5" id="KW-0804">Transcription</keyword>
<dbReference type="EMBL" id="FNFM01000002">
    <property type="protein sequence ID" value="SDJ82673.1"/>
    <property type="molecule type" value="Genomic_DNA"/>
</dbReference>
<dbReference type="Gene3D" id="3.40.640.10">
    <property type="entry name" value="Type I PLP-dependent aspartate aminotransferase-like (Major domain)"/>
    <property type="match status" value="1"/>
</dbReference>
<reference evidence="8" key="1">
    <citation type="submission" date="2016-10" db="EMBL/GenBank/DDBJ databases">
        <authorList>
            <person name="Varghese N."/>
            <person name="Submissions S."/>
        </authorList>
    </citation>
    <scope>NUCLEOTIDE SEQUENCE [LARGE SCALE GENOMIC DNA]</scope>
    <source>
        <strain evidence="8">DSM 45460</strain>
    </source>
</reference>
<dbReference type="CDD" id="cd07377">
    <property type="entry name" value="WHTH_GntR"/>
    <property type="match status" value="1"/>
</dbReference>
<dbReference type="GO" id="GO:0003677">
    <property type="term" value="F:DNA binding"/>
    <property type="evidence" value="ECO:0007669"/>
    <property type="project" value="UniProtKB-KW"/>
</dbReference>
<proteinExistence type="inferred from homology"/>
<feature type="domain" description="HTH gntR-type" evidence="6">
    <location>
        <begin position="23"/>
        <end position="91"/>
    </location>
</feature>
<dbReference type="Pfam" id="PF00155">
    <property type="entry name" value="Aminotran_1_2"/>
    <property type="match status" value="1"/>
</dbReference>
<evidence type="ECO:0000313" key="8">
    <source>
        <dbReference type="Proteomes" id="UP000199213"/>
    </source>
</evidence>
<dbReference type="CDD" id="cd00609">
    <property type="entry name" value="AAT_like"/>
    <property type="match status" value="1"/>
</dbReference>
<evidence type="ECO:0000256" key="3">
    <source>
        <dbReference type="ARBA" id="ARBA00023015"/>
    </source>
</evidence>
<keyword evidence="2" id="KW-0663">Pyridoxal phosphate</keyword>
<protein>
    <recommendedName>
        <fullName evidence="6">HTH gntR-type domain-containing protein</fullName>
    </recommendedName>
</protein>
<evidence type="ECO:0000259" key="6">
    <source>
        <dbReference type="PROSITE" id="PS50949"/>
    </source>
</evidence>
<dbReference type="AlphaFoldDB" id="A0A1G8WWT9"/>
<dbReference type="GO" id="GO:0030170">
    <property type="term" value="F:pyridoxal phosphate binding"/>
    <property type="evidence" value="ECO:0007669"/>
    <property type="project" value="InterPro"/>
</dbReference>
<dbReference type="PANTHER" id="PTHR46577:SF1">
    <property type="entry name" value="HTH-TYPE TRANSCRIPTIONAL REGULATORY PROTEIN GABR"/>
    <property type="match status" value="1"/>
</dbReference>
<dbReference type="Proteomes" id="UP000199213">
    <property type="component" value="Unassembled WGS sequence"/>
</dbReference>
<dbReference type="InterPro" id="IPR036388">
    <property type="entry name" value="WH-like_DNA-bd_sf"/>
</dbReference>
<dbReference type="PROSITE" id="PS50949">
    <property type="entry name" value="HTH_GNTR"/>
    <property type="match status" value="1"/>
</dbReference>
<dbReference type="PANTHER" id="PTHR46577">
    <property type="entry name" value="HTH-TYPE TRANSCRIPTIONAL REGULATORY PROTEIN GABR"/>
    <property type="match status" value="1"/>
</dbReference>
<dbReference type="InterPro" id="IPR015422">
    <property type="entry name" value="PyrdxlP-dep_Trfase_small"/>
</dbReference>
<dbReference type="InterPro" id="IPR000524">
    <property type="entry name" value="Tscrpt_reg_HTH_GntR"/>
</dbReference>
<evidence type="ECO:0000313" key="7">
    <source>
        <dbReference type="EMBL" id="SDJ82673.1"/>
    </source>
</evidence>
<dbReference type="Gene3D" id="1.10.10.10">
    <property type="entry name" value="Winged helix-like DNA-binding domain superfamily/Winged helix DNA-binding domain"/>
    <property type="match status" value="1"/>
</dbReference>
<evidence type="ECO:0000256" key="1">
    <source>
        <dbReference type="ARBA" id="ARBA00005384"/>
    </source>
</evidence>
<organism evidence="7 8">
    <name type="scientific">Actinopolyspora mzabensis</name>
    <dbReference type="NCBI Taxonomy" id="995066"/>
    <lineage>
        <taxon>Bacteria</taxon>
        <taxon>Bacillati</taxon>
        <taxon>Actinomycetota</taxon>
        <taxon>Actinomycetes</taxon>
        <taxon>Actinopolysporales</taxon>
        <taxon>Actinopolysporaceae</taxon>
        <taxon>Actinopolyspora</taxon>
    </lineage>
</organism>
<keyword evidence="8" id="KW-1185">Reference proteome</keyword>
<dbReference type="InterPro" id="IPR004839">
    <property type="entry name" value="Aminotransferase_I/II_large"/>
</dbReference>
<comment type="similarity">
    <text evidence="1">In the C-terminal section; belongs to the class-I pyridoxal-phosphate-dependent aminotransferase family.</text>
</comment>
<dbReference type="InterPro" id="IPR015421">
    <property type="entry name" value="PyrdxlP-dep_Trfase_major"/>
</dbReference>
<keyword evidence="3" id="KW-0805">Transcription regulation</keyword>
<dbReference type="InterPro" id="IPR036390">
    <property type="entry name" value="WH_DNA-bd_sf"/>
</dbReference>
<dbReference type="RefSeq" id="WP_092626491.1">
    <property type="nucleotide sequence ID" value="NZ_FNFM01000002.1"/>
</dbReference>
<keyword evidence="4" id="KW-0238">DNA-binding</keyword>
<dbReference type="PRINTS" id="PR00035">
    <property type="entry name" value="HTHGNTR"/>
</dbReference>
<evidence type="ECO:0000256" key="2">
    <source>
        <dbReference type="ARBA" id="ARBA00022898"/>
    </source>
</evidence>
<accession>A0A1G8WWT9</accession>
<sequence length="475" mass="51974">MQAGRMGANVLARMLGNWSRNGRPSADALYSALRRLVLDGQLPPGTRLPAERELADRLGASRNLVTAALDRLREQGFVRSRRGAGSWIGVPATAGGATESGGWYPPERGESINFAQATPAASPEVYEAFERVIERFATLFHGHGYQTQGLPELRERIARRFAERGLPTDPEQILITNGAQHAFALVLRTMLTPGQRVLLEHPTYPNAMEAVRGVHARPLPVPMVDGGWDPELLEATLAQAAPRLAYLIPDFQNPTGALMTAAERERLGHALRRHRTTAVVDETLVELNLSGEPLPPPVAAFADSQTVTVGSASKSFWGGLRLGWIRAPHELVQRLVVGRAAIDLGSPVFEQLVLRELLDDADRILGRQRTRLSHQRDRLVAALREFRPQWTFTVPDGGLSLWCHLGSRRAGGLAVAAEQRGVRLASSGRFAVEGELDDRLRLPYSLPAETLRRAVESIAEADDSIKPESPPDLVT</sequence>
<dbReference type="OrthoDB" id="199743at2"/>
<name>A0A1G8WWT9_ACTMZ</name>
<dbReference type="SUPFAM" id="SSF46785">
    <property type="entry name" value="Winged helix' DNA-binding domain"/>
    <property type="match status" value="1"/>
</dbReference>
<evidence type="ECO:0000256" key="4">
    <source>
        <dbReference type="ARBA" id="ARBA00023125"/>
    </source>
</evidence>
<dbReference type="Gene3D" id="3.90.1150.10">
    <property type="entry name" value="Aspartate Aminotransferase, domain 1"/>
    <property type="match status" value="1"/>
</dbReference>
<dbReference type="Pfam" id="PF00392">
    <property type="entry name" value="GntR"/>
    <property type="match status" value="1"/>
</dbReference>
<gene>
    <name evidence="7" type="ORF">SAMN04487820_102262</name>
</gene>
<dbReference type="SUPFAM" id="SSF53383">
    <property type="entry name" value="PLP-dependent transferases"/>
    <property type="match status" value="1"/>
</dbReference>
<dbReference type="InterPro" id="IPR051446">
    <property type="entry name" value="HTH_trans_reg/aminotransferase"/>
</dbReference>
<evidence type="ECO:0000256" key="5">
    <source>
        <dbReference type="ARBA" id="ARBA00023163"/>
    </source>
</evidence>
<dbReference type="GO" id="GO:0003700">
    <property type="term" value="F:DNA-binding transcription factor activity"/>
    <property type="evidence" value="ECO:0007669"/>
    <property type="project" value="InterPro"/>
</dbReference>
<dbReference type="InterPro" id="IPR015424">
    <property type="entry name" value="PyrdxlP-dep_Trfase"/>
</dbReference>